<name>A0ACB7SC66_HYAAI</name>
<accession>A0ACB7SC66</accession>
<reference evidence="1" key="1">
    <citation type="submission" date="2020-05" db="EMBL/GenBank/DDBJ databases">
        <title>Large-scale comparative analyses of tick genomes elucidate their genetic diversity and vector capacities.</title>
        <authorList>
            <person name="Jia N."/>
            <person name="Wang J."/>
            <person name="Shi W."/>
            <person name="Du L."/>
            <person name="Sun Y."/>
            <person name="Zhan W."/>
            <person name="Jiang J."/>
            <person name="Wang Q."/>
            <person name="Zhang B."/>
            <person name="Ji P."/>
            <person name="Sakyi L.B."/>
            <person name="Cui X."/>
            <person name="Yuan T."/>
            <person name="Jiang B."/>
            <person name="Yang W."/>
            <person name="Lam T.T.-Y."/>
            <person name="Chang Q."/>
            <person name="Ding S."/>
            <person name="Wang X."/>
            <person name="Zhu J."/>
            <person name="Ruan X."/>
            <person name="Zhao L."/>
            <person name="Wei J."/>
            <person name="Que T."/>
            <person name="Du C."/>
            <person name="Cheng J."/>
            <person name="Dai P."/>
            <person name="Han X."/>
            <person name="Huang E."/>
            <person name="Gao Y."/>
            <person name="Liu J."/>
            <person name="Shao H."/>
            <person name="Ye R."/>
            <person name="Li L."/>
            <person name="Wei W."/>
            <person name="Wang X."/>
            <person name="Wang C."/>
            <person name="Yang T."/>
            <person name="Huo Q."/>
            <person name="Li W."/>
            <person name="Guo W."/>
            <person name="Chen H."/>
            <person name="Zhou L."/>
            <person name="Ni X."/>
            <person name="Tian J."/>
            <person name="Zhou Y."/>
            <person name="Sheng Y."/>
            <person name="Liu T."/>
            <person name="Pan Y."/>
            <person name="Xia L."/>
            <person name="Li J."/>
            <person name="Zhao F."/>
            <person name="Cao W."/>
        </authorList>
    </citation>
    <scope>NUCLEOTIDE SEQUENCE</scope>
    <source>
        <strain evidence="1">Hyas-2018</strain>
    </source>
</reference>
<evidence type="ECO:0000313" key="2">
    <source>
        <dbReference type="Proteomes" id="UP000821845"/>
    </source>
</evidence>
<keyword evidence="2" id="KW-1185">Reference proteome</keyword>
<proteinExistence type="predicted"/>
<evidence type="ECO:0000313" key="1">
    <source>
        <dbReference type="EMBL" id="KAH6932165.1"/>
    </source>
</evidence>
<gene>
    <name evidence="1" type="ORF">HPB50_003205</name>
</gene>
<dbReference type="Proteomes" id="UP000821845">
    <property type="component" value="Chromosome 4"/>
</dbReference>
<comment type="caution">
    <text evidence="1">The sequence shown here is derived from an EMBL/GenBank/DDBJ whole genome shotgun (WGS) entry which is preliminary data.</text>
</comment>
<dbReference type="EMBL" id="CM023484">
    <property type="protein sequence ID" value="KAH6932165.1"/>
    <property type="molecule type" value="Genomic_DNA"/>
</dbReference>
<organism evidence="1 2">
    <name type="scientific">Hyalomma asiaticum</name>
    <name type="common">Tick</name>
    <dbReference type="NCBI Taxonomy" id="266040"/>
    <lineage>
        <taxon>Eukaryota</taxon>
        <taxon>Metazoa</taxon>
        <taxon>Ecdysozoa</taxon>
        <taxon>Arthropoda</taxon>
        <taxon>Chelicerata</taxon>
        <taxon>Arachnida</taxon>
        <taxon>Acari</taxon>
        <taxon>Parasitiformes</taxon>
        <taxon>Ixodida</taxon>
        <taxon>Ixodoidea</taxon>
        <taxon>Ixodidae</taxon>
        <taxon>Hyalomminae</taxon>
        <taxon>Hyalomma</taxon>
    </lineage>
</organism>
<protein>
    <submittedName>
        <fullName evidence="1">Uncharacterized protein</fullName>
    </submittedName>
</protein>
<sequence>MCDRGEMLGYVKYQDGYRTILPINLIKMFSPKGEDDFDKTKKLQAFWKSEEGVVEGYDPAFVLALADKRRVIRKLLHNFKIKCEIKIDVYMAIEVVAASWRATRPSIIVNDPDTVEAPCPLQASW</sequence>